<dbReference type="PANTHER" id="PTHR43019:SF23">
    <property type="entry name" value="PROTEASE DO-LIKE 5, CHLOROPLASTIC"/>
    <property type="match status" value="1"/>
</dbReference>
<keyword evidence="3" id="KW-1185">Reference proteome</keyword>
<dbReference type="InterPro" id="IPR043504">
    <property type="entry name" value="Peptidase_S1_PA_chymotrypsin"/>
</dbReference>
<evidence type="ECO:0008006" key="4">
    <source>
        <dbReference type="Google" id="ProtNLM"/>
    </source>
</evidence>
<evidence type="ECO:0000256" key="1">
    <source>
        <dbReference type="SAM" id="SignalP"/>
    </source>
</evidence>
<organism evidence="2 3">
    <name type="scientific">Sphaerisporangium flaviroseum</name>
    <dbReference type="NCBI Taxonomy" id="509199"/>
    <lineage>
        <taxon>Bacteria</taxon>
        <taxon>Bacillati</taxon>
        <taxon>Actinomycetota</taxon>
        <taxon>Actinomycetes</taxon>
        <taxon>Streptosporangiales</taxon>
        <taxon>Streptosporangiaceae</taxon>
        <taxon>Sphaerisporangium</taxon>
    </lineage>
</organism>
<dbReference type="Gene3D" id="2.40.10.10">
    <property type="entry name" value="Trypsin-like serine proteases"/>
    <property type="match status" value="2"/>
</dbReference>
<reference evidence="3" key="1">
    <citation type="journal article" date="2019" name="Int. J. Syst. Evol. Microbiol.">
        <title>The Global Catalogue of Microorganisms (GCM) 10K type strain sequencing project: providing services to taxonomists for standard genome sequencing and annotation.</title>
        <authorList>
            <consortium name="The Broad Institute Genomics Platform"/>
            <consortium name="The Broad Institute Genome Sequencing Center for Infectious Disease"/>
            <person name="Wu L."/>
            <person name="Ma J."/>
        </authorList>
    </citation>
    <scope>NUCLEOTIDE SEQUENCE [LARGE SCALE GENOMIC DNA]</scope>
    <source>
        <strain evidence="3">JCM 16908</strain>
    </source>
</reference>
<name>A0ABP7J6Q5_9ACTN</name>
<dbReference type="Pfam" id="PF13365">
    <property type="entry name" value="Trypsin_2"/>
    <property type="match status" value="1"/>
</dbReference>
<evidence type="ECO:0000313" key="3">
    <source>
        <dbReference type="Proteomes" id="UP001500888"/>
    </source>
</evidence>
<accession>A0ABP7J6Q5</accession>
<comment type="caution">
    <text evidence="2">The sequence shown here is derived from an EMBL/GenBank/DDBJ whole genome shotgun (WGS) entry which is preliminary data.</text>
</comment>
<protein>
    <recommendedName>
        <fullName evidence="4">Serine protease</fullName>
    </recommendedName>
</protein>
<sequence>MHRSLRVAVAAVAVALPAITVSQANASAQVAETAPHKAAVGTRLAARTDPAVQLISLEYSATVRVPKAAPKRAFTALFAKAARHAKAGRIPADHQSQVKWVLRTARAHIDRYLAPARPQRSAKVVTGAWCTGWWVTPDGYMVTGSHCVGKSKAQLRTSFAANALPKINSADVNGFLKSIMKVAQPDDELVKLAGTVFARFNADKMRVTGLKRYLSVVSAVPGGGMDKTAKVTPVALVARGRDYPGVDFALLKMKGARNLPTVPLGQDTDVRVGDVLYINGFPGLVTNSPVFNPRSKLYPALTEGAYNAKRTTILGVPYIQAQAPSYGGNSGGPVFSENGKVIGTLIAGSVDPITGDSAENHSFILPVSIIKKRLAAARVTASESSTTRVYNSALDDFFAYRYRAALPKFRKVRALYPAHPYVATYINDTRKAIAAGKDRTPKAKA</sequence>
<keyword evidence="1" id="KW-0732">Signal</keyword>
<dbReference type="EMBL" id="BAAAZR010000038">
    <property type="protein sequence ID" value="GAA3836032.1"/>
    <property type="molecule type" value="Genomic_DNA"/>
</dbReference>
<dbReference type="SUPFAM" id="SSF50494">
    <property type="entry name" value="Trypsin-like serine proteases"/>
    <property type="match status" value="1"/>
</dbReference>
<dbReference type="PANTHER" id="PTHR43019">
    <property type="entry name" value="SERINE ENDOPROTEASE DEGS"/>
    <property type="match status" value="1"/>
</dbReference>
<feature type="signal peptide" evidence="1">
    <location>
        <begin position="1"/>
        <end position="26"/>
    </location>
</feature>
<dbReference type="Proteomes" id="UP001500888">
    <property type="component" value="Unassembled WGS sequence"/>
</dbReference>
<dbReference type="InterPro" id="IPR009003">
    <property type="entry name" value="Peptidase_S1_PA"/>
</dbReference>
<proteinExistence type="predicted"/>
<feature type="chain" id="PRO_5046965343" description="Serine protease" evidence="1">
    <location>
        <begin position="27"/>
        <end position="445"/>
    </location>
</feature>
<gene>
    <name evidence="2" type="ORF">GCM10022226_67280</name>
</gene>
<evidence type="ECO:0000313" key="2">
    <source>
        <dbReference type="EMBL" id="GAA3836032.1"/>
    </source>
</evidence>
<dbReference type="RefSeq" id="WP_344949806.1">
    <property type="nucleotide sequence ID" value="NZ_BAAAZR010000038.1"/>
</dbReference>